<keyword evidence="4" id="KW-0808">Transferase</keyword>
<keyword evidence="2" id="KW-0677">Repeat</keyword>
<proteinExistence type="predicted"/>
<dbReference type="InterPro" id="IPR019775">
    <property type="entry name" value="WD40_repeat_CS"/>
</dbReference>
<dbReference type="Gene3D" id="2.130.10.10">
    <property type="entry name" value="YVTN repeat-like/Quinoprotein amine dehydrogenase"/>
    <property type="match status" value="2"/>
</dbReference>
<dbReference type="EMBL" id="CASHTH010002442">
    <property type="protein sequence ID" value="CAI8029877.1"/>
    <property type="molecule type" value="Genomic_DNA"/>
</dbReference>
<dbReference type="InterPro" id="IPR011047">
    <property type="entry name" value="Quinoprotein_ADH-like_sf"/>
</dbReference>
<dbReference type="PRINTS" id="PR00320">
    <property type="entry name" value="GPROTEINBRPT"/>
</dbReference>
<keyword evidence="5" id="KW-1185">Reference proteome</keyword>
<dbReference type="PANTHER" id="PTHR19879:SF9">
    <property type="entry name" value="TRANSCRIPTION INITIATION FACTOR TFIID SUBUNIT 5"/>
    <property type="match status" value="1"/>
</dbReference>
<protein>
    <submittedName>
        <fullName evidence="4">Probable serine/threonine-protein kinase PkwA</fullName>
    </submittedName>
</protein>
<name>A0AA35WX56_GEOBA</name>
<dbReference type="InterPro" id="IPR001680">
    <property type="entry name" value="WD40_rpt"/>
</dbReference>
<evidence type="ECO:0000256" key="1">
    <source>
        <dbReference type="ARBA" id="ARBA00022574"/>
    </source>
</evidence>
<evidence type="ECO:0000256" key="2">
    <source>
        <dbReference type="ARBA" id="ARBA00022737"/>
    </source>
</evidence>
<sequence length="265" mass="28798">MATLKDKPGVSNLVFSPDGKTVAFSNHGEIRLWNTETGTVLNMSPSDPKNNFPERLEPEISALVFSPDGKKLVSGTMDRNIQMWDTETGIGLVSLTEQDPDNVKYGVKAAADADSDATVVKTVFPDATVTYQDPISVLAFSPNGNLLAAGSQKQIRLWNMGTGNWGKGISSINNRKDSREVFHGSEALVFSPDNTTLINGDGNGRLQLWDITTGDELTTLDGHTRQVETLQFSPDGNTLVSAAQDGTILLWDWEEIFNGLPVKDK</sequence>
<dbReference type="InterPro" id="IPR015943">
    <property type="entry name" value="WD40/YVTN_repeat-like_dom_sf"/>
</dbReference>
<dbReference type="PROSITE" id="PS00678">
    <property type="entry name" value="WD_REPEATS_1"/>
    <property type="match status" value="1"/>
</dbReference>
<dbReference type="PANTHER" id="PTHR19879">
    <property type="entry name" value="TRANSCRIPTION INITIATION FACTOR TFIID"/>
    <property type="match status" value="1"/>
</dbReference>
<dbReference type="Pfam" id="PF00400">
    <property type="entry name" value="WD40"/>
    <property type="match status" value="5"/>
</dbReference>
<feature type="repeat" description="WD" evidence="3">
    <location>
        <begin position="60"/>
        <end position="94"/>
    </location>
</feature>
<organism evidence="4 5">
    <name type="scientific">Geodia barretti</name>
    <name type="common">Barrett's horny sponge</name>
    <dbReference type="NCBI Taxonomy" id="519541"/>
    <lineage>
        <taxon>Eukaryota</taxon>
        <taxon>Metazoa</taxon>
        <taxon>Porifera</taxon>
        <taxon>Demospongiae</taxon>
        <taxon>Heteroscleromorpha</taxon>
        <taxon>Tetractinellida</taxon>
        <taxon>Astrophorina</taxon>
        <taxon>Geodiidae</taxon>
        <taxon>Geodia</taxon>
    </lineage>
</organism>
<reference evidence="4" key="1">
    <citation type="submission" date="2023-03" db="EMBL/GenBank/DDBJ databases">
        <authorList>
            <person name="Steffen K."/>
            <person name="Cardenas P."/>
        </authorList>
    </citation>
    <scope>NUCLEOTIDE SEQUENCE</scope>
</reference>
<dbReference type="GO" id="GO:0016301">
    <property type="term" value="F:kinase activity"/>
    <property type="evidence" value="ECO:0007669"/>
    <property type="project" value="UniProtKB-KW"/>
</dbReference>
<feature type="repeat" description="WD" evidence="3">
    <location>
        <begin position="220"/>
        <end position="252"/>
    </location>
</feature>
<keyword evidence="1 3" id="KW-0853">WD repeat</keyword>
<dbReference type="InterPro" id="IPR020472">
    <property type="entry name" value="WD40_PAC1"/>
</dbReference>
<gene>
    <name evidence="4" type="ORF">GBAR_LOCUS16958</name>
</gene>
<evidence type="ECO:0000256" key="3">
    <source>
        <dbReference type="PROSITE-ProRule" id="PRU00221"/>
    </source>
</evidence>
<dbReference type="PROSITE" id="PS50082">
    <property type="entry name" value="WD_REPEATS_2"/>
    <property type="match status" value="3"/>
</dbReference>
<dbReference type="SUPFAM" id="SSF50998">
    <property type="entry name" value="Quinoprotein alcohol dehydrogenase-like"/>
    <property type="match status" value="1"/>
</dbReference>
<accession>A0AA35WX56</accession>
<dbReference type="AlphaFoldDB" id="A0AA35WX56"/>
<evidence type="ECO:0000313" key="5">
    <source>
        <dbReference type="Proteomes" id="UP001174909"/>
    </source>
</evidence>
<feature type="repeat" description="WD" evidence="3">
    <location>
        <begin position="187"/>
        <end position="219"/>
    </location>
</feature>
<evidence type="ECO:0000313" key="4">
    <source>
        <dbReference type="EMBL" id="CAI8029877.1"/>
    </source>
</evidence>
<dbReference type="PROSITE" id="PS50294">
    <property type="entry name" value="WD_REPEATS_REGION"/>
    <property type="match status" value="2"/>
</dbReference>
<dbReference type="Proteomes" id="UP001174909">
    <property type="component" value="Unassembled WGS sequence"/>
</dbReference>
<dbReference type="SMART" id="SM00320">
    <property type="entry name" value="WD40"/>
    <property type="match status" value="4"/>
</dbReference>
<comment type="caution">
    <text evidence="4">The sequence shown here is derived from an EMBL/GenBank/DDBJ whole genome shotgun (WGS) entry which is preliminary data.</text>
</comment>
<keyword evidence="4" id="KW-0418">Kinase</keyword>